<evidence type="ECO:0000259" key="12">
    <source>
        <dbReference type="Pfam" id="PF01431"/>
    </source>
</evidence>
<feature type="domain" description="Peptidase M13 C-terminal" evidence="12">
    <location>
        <begin position="546"/>
        <end position="738"/>
    </location>
</feature>
<feature type="domain" description="Peptidase M13 N-terminal" evidence="13">
    <location>
        <begin position="93"/>
        <end position="485"/>
    </location>
</feature>
<dbReference type="InterPro" id="IPR000718">
    <property type="entry name" value="Peptidase_M13"/>
</dbReference>
<evidence type="ECO:0000256" key="11">
    <source>
        <dbReference type="SAM" id="Phobius"/>
    </source>
</evidence>
<dbReference type="PROSITE" id="PS51885">
    <property type="entry name" value="NEPRILYSIN"/>
    <property type="match status" value="1"/>
</dbReference>
<organism evidence="14 15">
    <name type="scientific">Allacma fusca</name>
    <dbReference type="NCBI Taxonomy" id="39272"/>
    <lineage>
        <taxon>Eukaryota</taxon>
        <taxon>Metazoa</taxon>
        <taxon>Ecdysozoa</taxon>
        <taxon>Arthropoda</taxon>
        <taxon>Hexapoda</taxon>
        <taxon>Collembola</taxon>
        <taxon>Symphypleona</taxon>
        <taxon>Sminthuridae</taxon>
        <taxon>Allacma</taxon>
    </lineage>
</organism>
<comment type="caution">
    <text evidence="14">The sequence shown here is derived from an EMBL/GenBank/DDBJ whole genome shotgun (WGS) entry which is preliminary data.</text>
</comment>
<evidence type="ECO:0008006" key="16">
    <source>
        <dbReference type="Google" id="ProtNLM"/>
    </source>
</evidence>
<evidence type="ECO:0000313" key="15">
    <source>
        <dbReference type="Proteomes" id="UP000708208"/>
    </source>
</evidence>
<evidence type="ECO:0000256" key="3">
    <source>
        <dbReference type="ARBA" id="ARBA00007357"/>
    </source>
</evidence>
<evidence type="ECO:0000256" key="6">
    <source>
        <dbReference type="ARBA" id="ARBA00022801"/>
    </source>
</evidence>
<evidence type="ECO:0000256" key="2">
    <source>
        <dbReference type="ARBA" id="ARBA00004401"/>
    </source>
</evidence>
<dbReference type="GO" id="GO:0046872">
    <property type="term" value="F:metal ion binding"/>
    <property type="evidence" value="ECO:0007669"/>
    <property type="project" value="UniProtKB-KW"/>
</dbReference>
<proteinExistence type="inferred from homology"/>
<dbReference type="Pfam" id="PF05649">
    <property type="entry name" value="Peptidase_M13_N"/>
    <property type="match status" value="1"/>
</dbReference>
<dbReference type="GO" id="GO:0016485">
    <property type="term" value="P:protein processing"/>
    <property type="evidence" value="ECO:0007669"/>
    <property type="project" value="TreeGrafter"/>
</dbReference>
<keyword evidence="11" id="KW-1133">Transmembrane helix</keyword>
<dbReference type="InterPro" id="IPR008753">
    <property type="entry name" value="Peptidase_M13_N"/>
</dbReference>
<dbReference type="GO" id="GO:0004222">
    <property type="term" value="F:metalloendopeptidase activity"/>
    <property type="evidence" value="ECO:0007669"/>
    <property type="project" value="InterPro"/>
</dbReference>
<dbReference type="EMBL" id="CAJVCH010006878">
    <property type="protein sequence ID" value="CAG7659414.1"/>
    <property type="molecule type" value="Genomic_DNA"/>
</dbReference>
<evidence type="ECO:0000256" key="4">
    <source>
        <dbReference type="ARBA" id="ARBA00022670"/>
    </source>
</evidence>
<keyword evidence="6" id="KW-0378">Hydrolase</keyword>
<comment type="subcellular location">
    <subcellularLocation>
        <location evidence="2">Cell membrane</location>
        <topology evidence="2">Single-pass type II membrane protein</topology>
    </subcellularLocation>
</comment>
<keyword evidence="7" id="KW-0862">Zinc</keyword>
<gene>
    <name evidence="14" type="ORF">AFUS01_LOCUS1234</name>
</gene>
<dbReference type="Pfam" id="PF01431">
    <property type="entry name" value="Peptidase_M13"/>
    <property type="match status" value="1"/>
</dbReference>
<dbReference type="GO" id="GO:0005886">
    <property type="term" value="C:plasma membrane"/>
    <property type="evidence" value="ECO:0007669"/>
    <property type="project" value="UniProtKB-SubCell"/>
</dbReference>
<dbReference type="PANTHER" id="PTHR11733:SF133">
    <property type="entry name" value="PHOSPHATE-REGULATING NEUTRAL ENDOPEPTIDASE PHEX"/>
    <property type="match status" value="1"/>
</dbReference>
<evidence type="ECO:0000256" key="1">
    <source>
        <dbReference type="ARBA" id="ARBA00001947"/>
    </source>
</evidence>
<dbReference type="Proteomes" id="UP000708208">
    <property type="component" value="Unassembled WGS sequence"/>
</dbReference>
<keyword evidence="4" id="KW-0645">Protease</keyword>
<name>A0A8J2NGP9_9HEXA</name>
<accession>A0A8J2NGP9</accession>
<feature type="transmembrane region" description="Helical" evidence="11">
    <location>
        <begin position="39"/>
        <end position="62"/>
    </location>
</feature>
<evidence type="ECO:0000256" key="8">
    <source>
        <dbReference type="ARBA" id="ARBA00023049"/>
    </source>
</evidence>
<dbReference type="OrthoDB" id="6475849at2759"/>
<evidence type="ECO:0000256" key="5">
    <source>
        <dbReference type="ARBA" id="ARBA00022723"/>
    </source>
</evidence>
<evidence type="ECO:0000313" key="14">
    <source>
        <dbReference type="EMBL" id="CAG7659414.1"/>
    </source>
</evidence>
<dbReference type="PANTHER" id="PTHR11733">
    <property type="entry name" value="ZINC METALLOPROTEASE FAMILY M13 NEPRILYSIN-RELATED"/>
    <property type="match status" value="1"/>
</dbReference>
<dbReference type="AlphaFoldDB" id="A0A8J2NGP9"/>
<comment type="similarity">
    <text evidence="3">Belongs to the peptidase M13 family.</text>
</comment>
<evidence type="ECO:0000256" key="10">
    <source>
        <dbReference type="ARBA" id="ARBA00023180"/>
    </source>
</evidence>
<evidence type="ECO:0000259" key="13">
    <source>
        <dbReference type="Pfam" id="PF05649"/>
    </source>
</evidence>
<sequence>MTATPEETRQKNYTVYPINGCSSNTPVKWKELTKTERKLYIAIGFLLVIAVGLIIAISIYGIPFLNQKNVCLTEKCVRVAGGILQSMDETVDPCKDFYKFACGRWIRSNPVPESKGSWDQFDILTTQLSRNVKEILERPMDLEDYIRPVAIAKEMYQICMEQENYDGIEDLRRLISSYLSDIDKDYNNLGKTLGKLRRDTADDGNGFLISVYVDLEQVKNDQNVIYVDSPSLSLAQPYFLDGNSTKFKEAYTELIGTLWPIVFPEDKNNTGIADEIVNFSTLLAKSIVRQEDRRNWTKLYNPMKLEQLMNITSQAKMLDWEVTLTEVFENIPEYSKNITNWKDVTIIVRDLSYFENLGQILKDTDPELIKKFLKWCLIFDYAEESSSVLRQVFFQYIQKTKGLKYPEPRWKQCSDWIKDKLGMAVSYHYVRENFDDGAKERVEKMVEDVRNAFYEILTELDWIAEETRIIAEEKAKKMRAFIAYPDFLKNNVSVLLEYYKELKMPGHPSHLRNYLQVISWTSTRLLKEITKPRDATRWRSHAAVVNAYYFSNYNSIYFPAGILQIPFYGYPIEALNYGAIGWVMGHEITHGFDDEGRQTDADGKLSNWWDKWTLEHFSKKAQCFIDQYGNYFAPQANITLNGINNQGENIADNGGMQQAYRAYQYYKSRHGDENRLPGLEYSPEQLFFIAFAQAWCGSYTKESLYSQIMTGAHSPNQFRVQGVLQNSPDFAKTWSCPIATETCRICSLALLVIELLCVQNFENKKKKIPQGELPDA</sequence>
<keyword evidence="11" id="KW-0812">Transmembrane</keyword>
<keyword evidence="5" id="KW-0479">Metal-binding</keyword>
<keyword evidence="8" id="KW-0482">Metalloprotease</keyword>
<dbReference type="CDD" id="cd08662">
    <property type="entry name" value="M13"/>
    <property type="match status" value="1"/>
</dbReference>
<keyword evidence="10" id="KW-0325">Glycoprotein</keyword>
<evidence type="ECO:0000256" key="7">
    <source>
        <dbReference type="ARBA" id="ARBA00022833"/>
    </source>
</evidence>
<keyword evidence="11" id="KW-0472">Membrane</keyword>
<keyword evidence="9" id="KW-1015">Disulfide bond</keyword>
<reference evidence="14" key="1">
    <citation type="submission" date="2021-06" db="EMBL/GenBank/DDBJ databases">
        <authorList>
            <person name="Hodson N. C."/>
            <person name="Mongue J. A."/>
            <person name="Jaron S. K."/>
        </authorList>
    </citation>
    <scope>NUCLEOTIDE SEQUENCE</scope>
</reference>
<protein>
    <recommendedName>
        <fullName evidence="16">Neprilysin</fullName>
    </recommendedName>
</protein>
<dbReference type="FunFam" id="3.40.390.10:FF:000076">
    <property type="entry name" value="membrane metallo-endopeptidase-like 1"/>
    <property type="match status" value="1"/>
</dbReference>
<comment type="cofactor">
    <cofactor evidence="1">
        <name>Zn(2+)</name>
        <dbReference type="ChEBI" id="CHEBI:29105"/>
    </cofactor>
</comment>
<dbReference type="InterPro" id="IPR018497">
    <property type="entry name" value="Peptidase_M13_C"/>
</dbReference>
<keyword evidence="15" id="KW-1185">Reference proteome</keyword>
<evidence type="ECO:0000256" key="9">
    <source>
        <dbReference type="ARBA" id="ARBA00023157"/>
    </source>
</evidence>